<dbReference type="Gene3D" id="3.40.630.30">
    <property type="match status" value="1"/>
</dbReference>
<organism evidence="3 4">
    <name type="scientific">Glaciihabitans tibetensis</name>
    <dbReference type="NCBI Taxonomy" id="1266600"/>
    <lineage>
        <taxon>Bacteria</taxon>
        <taxon>Bacillati</taxon>
        <taxon>Actinomycetota</taxon>
        <taxon>Actinomycetes</taxon>
        <taxon>Micrococcales</taxon>
        <taxon>Microbacteriaceae</taxon>
        <taxon>Glaciihabitans</taxon>
    </lineage>
</organism>
<dbReference type="SUPFAM" id="SSF55729">
    <property type="entry name" value="Acyl-CoA N-acyltransferases (Nat)"/>
    <property type="match status" value="1"/>
</dbReference>
<dbReference type="Pfam" id="PF13302">
    <property type="entry name" value="Acetyltransf_3"/>
    <property type="match status" value="1"/>
</dbReference>
<sequence length="246" mass="26804">MRQNISMTAQRPDPVVLPGRFIQLVPLTHAHLPELFNAIGHEIVFASGYGGGPAGYRGTLAGFVPWAVEYLPWGTGNVFGVRISGGPHDGQLVGTTTLGDFDEALEHTHIGWTAYDPRVWGTQVNPEAKLLLLGHAFDSGFGRVKFQADAVNERSRAAITGIGATFEGIARRDKPRADGTWRDTAVFSVIRDDWSRVHSILTERLAPFEDRPVLFRTPPSLPNESRSVPNPSRSVVPGFGRQAESG</sequence>
<dbReference type="EMBL" id="PVTL01000005">
    <property type="protein sequence ID" value="PRY68101.1"/>
    <property type="molecule type" value="Genomic_DNA"/>
</dbReference>
<evidence type="ECO:0000259" key="2">
    <source>
        <dbReference type="Pfam" id="PF13302"/>
    </source>
</evidence>
<keyword evidence="4" id="KW-1185">Reference proteome</keyword>
<evidence type="ECO:0000313" key="4">
    <source>
        <dbReference type="Proteomes" id="UP000237983"/>
    </source>
</evidence>
<dbReference type="PANTHER" id="PTHR43610:SF1">
    <property type="entry name" value="N-ACETYLTRANSFERASE DOMAIN-CONTAINING PROTEIN"/>
    <property type="match status" value="1"/>
</dbReference>
<evidence type="ECO:0000256" key="1">
    <source>
        <dbReference type="SAM" id="MobiDB-lite"/>
    </source>
</evidence>
<dbReference type="PANTHER" id="PTHR43610">
    <property type="entry name" value="BLL6696 PROTEIN"/>
    <property type="match status" value="1"/>
</dbReference>
<protein>
    <submittedName>
        <fullName evidence="3">RimJ/RimL family protein N-acetyltransferase</fullName>
    </submittedName>
</protein>
<feature type="domain" description="N-acetyltransferase" evidence="2">
    <location>
        <begin position="24"/>
        <end position="164"/>
    </location>
</feature>
<dbReference type="AlphaFoldDB" id="A0A2T0VD51"/>
<dbReference type="InterPro" id="IPR000182">
    <property type="entry name" value="GNAT_dom"/>
</dbReference>
<dbReference type="InterPro" id="IPR016181">
    <property type="entry name" value="Acyl_CoA_acyltransferase"/>
</dbReference>
<accession>A0A2T0VD51</accession>
<reference evidence="3 4" key="1">
    <citation type="submission" date="2018-03" db="EMBL/GenBank/DDBJ databases">
        <title>Genomic Encyclopedia of Type Strains, Phase III (KMG-III): the genomes of soil and plant-associated and newly described type strains.</title>
        <authorList>
            <person name="Whitman W."/>
        </authorList>
    </citation>
    <scope>NUCLEOTIDE SEQUENCE [LARGE SCALE GENOMIC DNA]</scope>
    <source>
        <strain evidence="3 4">CGMCC 1.12484</strain>
    </source>
</reference>
<keyword evidence="3" id="KW-0808">Transferase</keyword>
<dbReference type="Proteomes" id="UP000237983">
    <property type="component" value="Unassembled WGS sequence"/>
</dbReference>
<feature type="region of interest" description="Disordered" evidence="1">
    <location>
        <begin position="217"/>
        <end position="246"/>
    </location>
</feature>
<dbReference type="GO" id="GO:0016747">
    <property type="term" value="F:acyltransferase activity, transferring groups other than amino-acyl groups"/>
    <property type="evidence" value="ECO:0007669"/>
    <property type="project" value="InterPro"/>
</dbReference>
<feature type="compositionally biased region" description="Low complexity" evidence="1">
    <location>
        <begin position="222"/>
        <end position="237"/>
    </location>
</feature>
<evidence type="ECO:0000313" key="3">
    <source>
        <dbReference type="EMBL" id="PRY68101.1"/>
    </source>
</evidence>
<proteinExistence type="predicted"/>
<comment type="caution">
    <text evidence="3">The sequence shown here is derived from an EMBL/GenBank/DDBJ whole genome shotgun (WGS) entry which is preliminary data.</text>
</comment>
<name>A0A2T0VD51_9MICO</name>
<gene>
    <name evidence="3" type="ORF">B0I08_105266</name>
</gene>